<feature type="transmembrane region" description="Helical" evidence="1">
    <location>
        <begin position="12"/>
        <end position="32"/>
    </location>
</feature>
<dbReference type="RefSeq" id="WP_230098406.1">
    <property type="nucleotide sequence ID" value="NZ_CAKKNT010000007.1"/>
</dbReference>
<evidence type="ECO:0000256" key="1">
    <source>
        <dbReference type="SAM" id="Phobius"/>
    </source>
</evidence>
<keyword evidence="1" id="KW-1133">Transmembrane helix</keyword>
<sequence>MLIKELVDQLGWIDGVMTLVTGTSLVGAIKYYRSSKAAHDTEIQLLKSASLATLHSQLYEKGGRYIKFNSITLSELDDLEYTWNAYRDLGGNGTGEMIYTKCRQLPISDYAPNESWQEVEDLASKHEAERDV</sequence>
<proteinExistence type="predicted"/>
<keyword evidence="3" id="KW-1185">Reference proteome</keyword>
<reference evidence="2 3" key="1">
    <citation type="submission" date="2021-11" db="EMBL/GenBank/DDBJ databases">
        <authorList>
            <person name="Depoorter E."/>
        </authorList>
    </citation>
    <scope>NUCLEOTIDE SEQUENCE [LARGE SCALE GENOMIC DNA]</scope>
    <source>
        <strain evidence="2 3">LMG 24286</strain>
    </source>
</reference>
<keyword evidence="1" id="KW-0472">Membrane</keyword>
<evidence type="ECO:0000313" key="3">
    <source>
        <dbReference type="Proteomes" id="UP000789719"/>
    </source>
</evidence>
<name>A0ABN8BNX2_9LACO</name>
<comment type="caution">
    <text evidence="2">The sequence shown here is derived from an EMBL/GenBank/DDBJ whole genome shotgun (WGS) entry which is preliminary data.</text>
</comment>
<accession>A0ABN8BNX2</accession>
<organism evidence="2 3">
    <name type="scientific">Periweissella ghanensis</name>
    <dbReference type="NCBI Taxonomy" id="467997"/>
    <lineage>
        <taxon>Bacteria</taxon>
        <taxon>Bacillati</taxon>
        <taxon>Bacillota</taxon>
        <taxon>Bacilli</taxon>
        <taxon>Lactobacillales</taxon>
        <taxon>Lactobacillaceae</taxon>
        <taxon>Periweissella</taxon>
    </lineage>
</organism>
<dbReference type="EMBL" id="CAKKNT010000007">
    <property type="protein sequence ID" value="CAH0418310.1"/>
    <property type="molecule type" value="Genomic_DNA"/>
</dbReference>
<keyword evidence="1" id="KW-0812">Transmembrane</keyword>
<gene>
    <name evidence="2" type="ORF">WGH24286_00728</name>
</gene>
<evidence type="ECO:0000313" key="2">
    <source>
        <dbReference type="EMBL" id="CAH0418310.1"/>
    </source>
</evidence>
<protein>
    <submittedName>
        <fullName evidence="2">Uncharacterized protein</fullName>
    </submittedName>
</protein>
<dbReference type="Proteomes" id="UP000789719">
    <property type="component" value="Unassembled WGS sequence"/>
</dbReference>